<dbReference type="AlphaFoldDB" id="A0A167SR66"/>
<accession>A0A167SR66</accession>
<feature type="compositionally biased region" description="Basic residues" evidence="1">
    <location>
        <begin position="86"/>
        <end position="96"/>
    </location>
</feature>
<reference evidence="2 3" key="1">
    <citation type="journal article" date="2016" name="Mol. Biol. Evol.">
        <title>Comparative Genomics of Early-Diverging Mushroom-Forming Fungi Provides Insights into the Origins of Lignocellulose Decay Capabilities.</title>
        <authorList>
            <person name="Nagy L.G."/>
            <person name="Riley R."/>
            <person name="Tritt A."/>
            <person name="Adam C."/>
            <person name="Daum C."/>
            <person name="Floudas D."/>
            <person name="Sun H."/>
            <person name="Yadav J.S."/>
            <person name="Pangilinan J."/>
            <person name="Larsson K.H."/>
            <person name="Matsuura K."/>
            <person name="Barry K."/>
            <person name="Labutti K."/>
            <person name="Kuo R."/>
            <person name="Ohm R.A."/>
            <person name="Bhattacharya S.S."/>
            <person name="Shirouzu T."/>
            <person name="Yoshinaga Y."/>
            <person name="Martin F.M."/>
            <person name="Grigoriev I.V."/>
            <person name="Hibbett D.S."/>
        </authorList>
    </citation>
    <scope>NUCLEOTIDE SEQUENCE [LARGE SCALE GENOMIC DNA]</scope>
    <source>
        <strain evidence="2 3">CBS 109695</strain>
    </source>
</reference>
<name>A0A167SR66_9AGAM</name>
<dbReference type="Proteomes" id="UP000076532">
    <property type="component" value="Unassembled WGS sequence"/>
</dbReference>
<proteinExistence type="predicted"/>
<protein>
    <submittedName>
        <fullName evidence="2">Uncharacterized protein</fullName>
    </submittedName>
</protein>
<evidence type="ECO:0000313" key="2">
    <source>
        <dbReference type="EMBL" id="KZP02161.1"/>
    </source>
</evidence>
<feature type="region of interest" description="Disordered" evidence="1">
    <location>
        <begin position="1"/>
        <end position="32"/>
    </location>
</feature>
<evidence type="ECO:0000256" key="1">
    <source>
        <dbReference type="SAM" id="MobiDB-lite"/>
    </source>
</evidence>
<feature type="region of interest" description="Disordered" evidence="1">
    <location>
        <begin position="75"/>
        <end position="180"/>
    </location>
</feature>
<organism evidence="2 3">
    <name type="scientific">Athelia psychrophila</name>
    <dbReference type="NCBI Taxonomy" id="1759441"/>
    <lineage>
        <taxon>Eukaryota</taxon>
        <taxon>Fungi</taxon>
        <taxon>Dikarya</taxon>
        <taxon>Basidiomycota</taxon>
        <taxon>Agaricomycotina</taxon>
        <taxon>Agaricomycetes</taxon>
        <taxon>Agaricomycetidae</taxon>
        <taxon>Atheliales</taxon>
        <taxon>Atheliaceae</taxon>
        <taxon>Athelia</taxon>
    </lineage>
</organism>
<gene>
    <name evidence="2" type="ORF">FIBSPDRAFT_970360</name>
</gene>
<evidence type="ECO:0000313" key="3">
    <source>
        <dbReference type="Proteomes" id="UP000076532"/>
    </source>
</evidence>
<feature type="compositionally biased region" description="Basic and acidic residues" evidence="1">
    <location>
        <begin position="97"/>
        <end position="111"/>
    </location>
</feature>
<keyword evidence="3" id="KW-1185">Reference proteome</keyword>
<dbReference type="EMBL" id="KV418900">
    <property type="protein sequence ID" value="KZP02161.1"/>
    <property type="molecule type" value="Genomic_DNA"/>
</dbReference>
<sequence>MDILGLEDASRSNVAGGEVNGKPTTAKPDPPQHAKTLLTVVIPDTPQHPPPSASTAQLAASANAAITAANAAAAVVAGGKENEKRKGARGGRRRKAAKSDRPVETEVVREDDVQENVPKKPRSKKLPPAPRELSTRARNPSAKVVESTSAATTSTDGNAKKRKRGSQAVAGGRVPKMVKR</sequence>